<accession>A0ACB5TBD4</accession>
<sequence>MRLGSLSLFASLLQLTNCLSISGDIIDAIKRDVSSTQSSKSESTGYVKLSGTKSYADSVSDLLANANSNPTSKEVGTLRKSTNSNGDVELTLKNQGVFYSVDVKIGSQGDVVTVLVDSGSSDFWVMGSNNIYCQSGTGGNSQSTLSGSSGSSSSSSSESSDSSAPQI</sequence>
<organism evidence="1 2">
    <name type="scientific">Ambrosiozyma monospora</name>
    <name type="common">Yeast</name>
    <name type="synonym">Endomycopsis monosporus</name>
    <dbReference type="NCBI Taxonomy" id="43982"/>
    <lineage>
        <taxon>Eukaryota</taxon>
        <taxon>Fungi</taxon>
        <taxon>Dikarya</taxon>
        <taxon>Ascomycota</taxon>
        <taxon>Saccharomycotina</taxon>
        <taxon>Pichiomycetes</taxon>
        <taxon>Pichiales</taxon>
        <taxon>Pichiaceae</taxon>
        <taxon>Ambrosiozyma</taxon>
    </lineage>
</organism>
<proteinExistence type="predicted"/>
<keyword evidence="2" id="KW-1185">Reference proteome</keyword>
<dbReference type="EMBL" id="BSXS01005858">
    <property type="protein sequence ID" value="GME84863.1"/>
    <property type="molecule type" value="Genomic_DNA"/>
</dbReference>
<name>A0ACB5TBD4_AMBMO</name>
<gene>
    <name evidence="1" type="ORF">Amon02_000715800</name>
</gene>
<reference evidence="1" key="1">
    <citation type="submission" date="2023-04" db="EMBL/GenBank/DDBJ databases">
        <title>Ambrosiozyma monospora NBRC 10751.</title>
        <authorList>
            <person name="Ichikawa N."/>
            <person name="Sato H."/>
            <person name="Tonouchi N."/>
        </authorList>
    </citation>
    <scope>NUCLEOTIDE SEQUENCE</scope>
    <source>
        <strain evidence="1">NBRC 10751</strain>
    </source>
</reference>
<dbReference type="Proteomes" id="UP001165064">
    <property type="component" value="Unassembled WGS sequence"/>
</dbReference>
<protein>
    <submittedName>
        <fullName evidence="1">Unnamed protein product</fullName>
    </submittedName>
</protein>
<comment type="caution">
    <text evidence="1">The sequence shown here is derived from an EMBL/GenBank/DDBJ whole genome shotgun (WGS) entry which is preliminary data.</text>
</comment>
<evidence type="ECO:0000313" key="2">
    <source>
        <dbReference type="Proteomes" id="UP001165064"/>
    </source>
</evidence>
<evidence type="ECO:0000313" key="1">
    <source>
        <dbReference type="EMBL" id="GME84863.1"/>
    </source>
</evidence>